<accession>A0A1G8P1J0</accession>
<dbReference type="Pfam" id="PF13432">
    <property type="entry name" value="TPR_16"/>
    <property type="match status" value="1"/>
</dbReference>
<dbReference type="RefSeq" id="WP_090363404.1">
    <property type="nucleotide sequence ID" value="NZ_FNEM01000003.1"/>
</dbReference>
<name>A0A1G8P1J0_9GAMM</name>
<dbReference type="Proteomes" id="UP000199527">
    <property type="component" value="Unassembled WGS sequence"/>
</dbReference>
<dbReference type="InterPro" id="IPR019734">
    <property type="entry name" value="TPR_rpt"/>
</dbReference>
<dbReference type="PANTHER" id="PTHR44943:SF8">
    <property type="entry name" value="TPR REPEAT-CONTAINING PROTEIN MJ0263"/>
    <property type="match status" value="1"/>
</dbReference>
<keyword evidence="6" id="KW-1185">Reference proteome</keyword>
<sequence length="366" mass="41946">MLETKWFTLLQQIHRICNADERYPQTKTRLIDTFQSTRQRLTDINSRDHSDDWIAQEAFTLVVSELLTSGSLDGTTLNELFDLLMTVKLHRLALILVNSSASQWSVGELPLKRALALFQLGERESARQSLQQALALTPDNHLCHFHLGYLEVWSGEMEQAVAAFNRCLELAPDYAGAHQNLAGCHYQSSEFQLAIDSCQRAHRLQPGIAATYITATSACIALKRFDDADQWLQRAREFDFSTPEFMRLHGLVAHFQSRHQQACDSLSQYLQLHPRSYDLMAIRARSLLELEQWHAVIDDTQALLKLDPFDEWCLEKLFLAYFNTGQYANAEGAMAELGKLFPAYKLHHQHLLDQIRQHQAIPVQLK</sequence>
<evidence type="ECO:0000256" key="3">
    <source>
        <dbReference type="PROSITE-ProRule" id="PRU00339"/>
    </source>
</evidence>
<organism evidence="5 6">
    <name type="scientific">Ferrimonas sediminum</name>
    <dbReference type="NCBI Taxonomy" id="718193"/>
    <lineage>
        <taxon>Bacteria</taxon>
        <taxon>Pseudomonadati</taxon>
        <taxon>Pseudomonadota</taxon>
        <taxon>Gammaproteobacteria</taxon>
        <taxon>Alteromonadales</taxon>
        <taxon>Ferrimonadaceae</taxon>
        <taxon>Ferrimonas</taxon>
    </lineage>
</organism>
<evidence type="ECO:0000259" key="4">
    <source>
        <dbReference type="Pfam" id="PF03704"/>
    </source>
</evidence>
<gene>
    <name evidence="5" type="ORF">SAMN04488540_103306</name>
</gene>
<feature type="repeat" description="TPR" evidence="3">
    <location>
        <begin position="107"/>
        <end position="140"/>
    </location>
</feature>
<evidence type="ECO:0000313" key="5">
    <source>
        <dbReference type="EMBL" id="SDI86411.1"/>
    </source>
</evidence>
<dbReference type="InterPro" id="IPR051685">
    <property type="entry name" value="Ycf3/AcsC/BcsC/TPR_MFPF"/>
</dbReference>
<dbReference type="AlphaFoldDB" id="A0A1G8P1J0"/>
<feature type="domain" description="Bacterial transcriptional activator" evidence="4">
    <location>
        <begin position="271"/>
        <end position="333"/>
    </location>
</feature>
<dbReference type="InterPro" id="IPR005158">
    <property type="entry name" value="BTAD"/>
</dbReference>
<evidence type="ECO:0000313" key="6">
    <source>
        <dbReference type="Proteomes" id="UP000199527"/>
    </source>
</evidence>
<dbReference type="EMBL" id="FNEM01000003">
    <property type="protein sequence ID" value="SDI86411.1"/>
    <property type="molecule type" value="Genomic_DNA"/>
</dbReference>
<evidence type="ECO:0000256" key="2">
    <source>
        <dbReference type="ARBA" id="ARBA00022803"/>
    </source>
</evidence>
<feature type="repeat" description="TPR" evidence="3">
    <location>
        <begin position="141"/>
        <end position="174"/>
    </location>
</feature>
<reference evidence="6" key="1">
    <citation type="submission" date="2016-10" db="EMBL/GenBank/DDBJ databases">
        <authorList>
            <person name="Varghese N."/>
            <person name="Submissions S."/>
        </authorList>
    </citation>
    <scope>NUCLEOTIDE SEQUENCE [LARGE SCALE GENOMIC DNA]</scope>
    <source>
        <strain evidence="6">DSM 23317</strain>
    </source>
</reference>
<dbReference type="SUPFAM" id="SSF48452">
    <property type="entry name" value="TPR-like"/>
    <property type="match status" value="1"/>
</dbReference>
<dbReference type="Pfam" id="PF03704">
    <property type="entry name" value="BTAD"/>
    <property type="match status" value="1"/>
</dbReference>
<dbReference type="OrthoDB" id="6198593at2"/>
<dbReference type="InterPro" id="IPR011990">
    <property type="entry name" value="TPR-like_helical_dom_sf"/>
</dbReference>
<keyword evidence="1" id="KW-0677">Repeat</keyword>
<proteinExistence type="predicted"/>
<evidence type="ECO:0000256" key="1">
    <source>
        <dbReference type="ARBA" id="ARBA00022737"/>
    </source>
</evidence>
<dbReference type="SMART" id="SM00028">
    <property type="entry name" value="TPR"/>
    <property type="match status" value="4"/>
</dbReference>
<dbReference type="PROSITE" id="PS50005">
    <property type="entry name" value="TPR"/>
    <property type="match status" value="2"/>
</dbReference>
<dbReference type="Gene3D" id="1.25.40.10">
    <property type="entry name" value="Tetratricopeptide repeat domain"/>
    <property type="match status" value="2"/>
</dbReference>
<keyword evidence="2 3" id="KW-0802">TPR repeat</keyword>
<dbReference type="PANTHER" id="PTHR44943">
    <property type="entry name" value="CELLULOSE SYNTHASE OPERON PROTEIN C"/>
    <property type="match status" value="1"/>
</dbReference>
<protein>
    <submittedName>
        <fullName evidence="5">Tetratricopeptide repeat-containing protein</fullName>
    </submittedName>
</protein>